<dbReference type="GO" id="GO:0046872">
    <property type="term" value="F:metal ion binding"/>
    <property type="evidence" value="ECO:0007669"/>
    <property type="project" value="UniProtKB-KW"/>
</dbReference>
<dbReference type="Pfam" id="PF13359">
    <property type="entry name" value="DDE_Tnp_4"/>
    <property type="match status" value="1"/>
</dbReference>
<evidence type="ECO:0000256" key="2">
    <source>
        <dbReference type="ARBA" id="ARBA00022723"/>
    </source>
</evidence>
<accession>A0A8S0YS95</accession>
<dbReference type="AlphaFoldDB" id="A0A8S0YS95"/>
<reference evidence="4 5" key="1">
    <citation type="submission" date="2020-04" db="EMBL/GenBank/DDBJ databases">
        <authorList>
            <person name="Wallbank WR R."/>
            <person name="Pardo Diaz C."/>
            <person name="Kozak K."/>
            <person name="Martin S."/>
            <person name="Jiggins C."/>
            <person name="Moest M."/>
            <person name="Warren A I."/>
            <person name="Byers J.R.P. K."/>
            <person name="Montejo-Kovacevich G."/>
            <person name="Yen C E."/>
        </authorList>
    </citation>
    <scope>NUCLEOTIDE SEQUENCE [LARGE SCALE GENOMIC DNA]</scope>
</reference>
<organism evidence="4 5">
    <name type="scientific">Arctia plantaginis</name>
    <name type="common">Wood tiger moth</name>
    <name type="synonym">Phalaena plantaginis</name>
    <dbReference type="NCBI Taxonomy" id="874455"/>
    <lineage>
        <taxon>Eukaryota</taxon>
        <taxon>Metazoa</taxon>
        <taxon>Ecdysozoa</taxon>
        <taxon>Arthropoda</taxon>
        <taxon>Hexapoda</taxon>
        <taxon>Insecta</taxon>
        <taxon>Pterygota</taxon>
        <taxon>Neoptera</taxon>
        <taxon>Endopterygota</taxon>
        <taxon>Lepidoptera</taxon>
        <taxon>Glossata</taxon>
        <taxon>Ditrysia</taxon>
        <taxon>Noctuoidea</taxon>
        <taxon>Erebidae</taxon>
        <taxon>Arctiinae</taxon>
        <taxon>Arctia</taxon>
    </lineage>
</organism>
<name>A0A8S0YS95_ARCPL</name>
<proteinExistence type="predicted"/>
<gene>
    <name evidence="4" type="ORF">APLA_LOCUS1037</name>
</gene>
<sequence length="96" mass="10809">MPVPTEADWKRKEQRFRRQWNFPNCIGALDGKHVIIEAPPNSGSLYFSYKKTFTTVLLALVDADYRFTVIVGALGKNSESQILNNSNFGKALNMDG</sequence>
<comment type="cofactor">
    <cofactor evidence="1">
        <name>a divalent metal cation</name>
        <dbReference type="ChEBI" id="CHEBI:60240"/>
    </cofactor>
</comment>
<dbReference type="InterPro" id="IPR027806">
    <property type="entry name" value="HARBI1_dom"/>
</dbReference>
<evidence type="ECO:0000259" key="3">
    <source>
        <dbReference type="Pfam" id="PF13359"/>
    </source>
</evidence>
<evidence type="ECO:0000256" key="1">
    <source>
        <dbReference type="ARBA" id="ARBA00001968"/>
    </source>
</evidence>
<dbReference type="Proteomes" id="UP000494106">
    <property type="component" value="Unassembled WGS sequence"/>
</dbReference>
<dbReference type="EMBL" id="CADEBC010000088">
    <property type="protein sequence ID" value="CAB3222413.1"/>
    <property type="molecule type" value="Genomic_DNA"/>
</dbReference>
<evidence type="ECO:0000313" key="5">
    <source>
        <dbReference type="Proteomes" id="UP000494106"/>
    </source>
</evidence>
<feature type="domain" description="DDE Tnp4" evidence="3">
    <location>
        <begin position="29"/>
        <end position="93"/>
    </location>
</feature>
<comment type="caution">
    <text evidence="4">The sequence shown here is derived from an EMBL/GenBank/DDBJ whole genome shotgun (WGS) entry which is preliminary data.</text>
</comment>
<keyword evidence="2" id="KW-0479">Metal-binding</keyword>
<protein>
    <recommendedName>
        <fullName evidence="3">DDE Tnp4 domain-containing protein</fullName>
    </recommendedName>
</protein>
<dbReference type="OrthoDB" id="6581217at2759"/>
<keyword evidence="5" id="KW-1185">Reference proteome</keyword>
<evidence type="ECO:0000313" key="4">
    <source>
        <dbReference type="EMBL" id="CAB3222413.1"/>
    </source>
</evidence>